<dbReference type="Pfam" id="PF12874">
    <property type="entry name" value="zf-met"/>
    <property type="match status" value="1"/>
</dbReference>
<dbReference type="EMBL" id="MT143710">
    <property type="protein sequence ID" value="QJA43470.1"/>
    <property type="molecule type" value="Genomic_DNA"/>
</dbReference>
<proteinExistence type="predicted"/>
<name>A0A6H1Z8E4_9ZZZZ</name>
<dbReference type="EMBL" id="MT143863">
    <property type="protein sequence ID" value="QJB03847.1"/>
    <property type="molecule type" value="Genomic_DNA"/>
</dbReference>
<dbReference type="Pfam" id="PF18998">
    <property type="entry name" value="Flg_new_2"/>
    <property type="match status" value="1"/>
</dbReference>
<dbReference type="PROSITE" id="PS00028">
    <property type="entry name" value="ZINC_FINGER_C2H2_1"/>
    <property type="match status" value="1"/>
</dbReference>
<sequence length="280" mass="30669">MVTKVLSLATPPEVLQLQVGNTCRVMVNYDYSGPQVLAKIRVPIGRVGVFGFDEVVYKVVSITVPDTPEKKTYQTPVDIYISSAMTVQPGYDLYAKIVDIPGADIYSPTYHNVIEITGKEYNLEVSIEPPGAGVVSASPSKATYSAGEVVTLIATPYSGYEFDHWGGWPSYPGMGSTSPSIQMTMNADWWVVAAFREVVVSPPPPVYTCPICGATFNSQAELDAHIASVHPPTGQYWYRVTFIDGSVRDIAVPYDPTGHTSLWDIVDRNLVSSFEYLGFY</sequence>
<accession>A0A6H1Z8E4</accession>
<reference evidence="2" key="1">
    <citation type="submission" date="2020-03" db="EMBL/GenBank/DDBJ databases">
        <title>The deep terrestrial virosphere.</title>
        <authorList>
            <person name="Holmfeldt K."/>
            <person name="Nilsson E."/>
            <person name="Simone D."/>
            <person name="Lopez-Fernandez M."/>
            <person name="Wu X."/>
            <person name="de Brujin I."/>
            <person name="Lundin D."/>
            <person name="Andersson A."/>
            <person name="Bertilsson S."/>
            <person name="Dopson M."/>
        </authorList>
    </citation>
    <scope>NUCLEOTIDE SEQUENCE</scope>
    <source>
        <strain evidence="2">MM171A00097</strain>
        <strain evidence="3">MM171B00542</strain>
    </source>
</reference>
<organism evidence="2">
    <name type="scientific">viral metagenome</name>
    <dbReference type="NCBI Taxonomy" id="1070528"/>
    <lineage>
        <taxon>unclassified sequences</taxon>
        <taxon>metagenomes</taxon>
        <taxon>organismal metagenomes</taxon>
    </lineage>
</organism>
<feature type="domain" description="C2H2-type" evidence="1">
    <location>
        <begin position="207"/>
        <end position="230"/>
    </location>
</feature>
<dbReference type="InterPro" id="IPR013087">
    <property type="entry name" value="Znf_C2H2_type"/>
</dbReference>
<evidence type="ECO:0000313" key="2">
    <source>
        <dbReference type="EMBL" id="QJA43470.1"/>
    </source>
</evidence>
<gene>
    <name evidence="2" type="ORF">MM171A00097_0117</name>
    <name evidence="3" type="ORF">MM171B00542_0018</name>
</gene>
<protein>
    <recommendedName>
        <fullName evidence="1">C2H2-type domain-containing protein</fullName>
    </recommendedName>
</protein>
<evidence type="ECO:0000313" key="3">
    <source>
        <dbReference type="EMBL" id="QJB03847.1"/>
    </source>
</evidence>
<dbReference type="AlphaFoldDB" id="A0A6H1Z8E4"/>
<dbReference type="InterPro" id="IPR044060">
    <property type="entry name" value="Bacterial_rp_domain"/>
</dbReference>
<dbReference type="Gene3D" id="3.30.160.60">
    <property type="entry name" value="Classic Zinc Finger"/>
    <property type="match status" value="1"/>
</dbReference>
<evidence type="ECO:0000259" key="1">
    <source>
        <dbReference type="PROSITE" id="PS50157"/>
    </source>
</evidence>
<dbReference type="SMART" id="SM00355">
    <property type="entry name" value="ZnF_C2H2"/>
    <property type="match status" value="1"/>
</dbReference>
<dbReference type="PROSITE" id="PS50157">
    <property type="entry name" value="ZINC_FINGER_C2H2_2"/>
    <property type="match status" value="1"/>
</dbReference>